<organism evidence="11 12">
    <name type="scientific">Venturia inaequalis</name>
    <name type="common">Apple scab fungus</name>
    <dbReference type="NCBI Taxonomy" id="5025"/>
    <lineage>
        <taxon>Eukaryota</taxon>
        <taxon>Fungi</taxon>
        <taxon>Dikarya</taxon>
        <taxon>Ascomycota</taxon>
        <taxon>Pezizomycotina</taxon>
        <taxon>Dothideomycetes</taxon>
        <taxon>Pleosporomycetidae</taxon>
        <taxon>Venturiales</taxon>
        <taxon>Venturiaceae</taxon>
        <taxon>Venturia</taxon>
    </lineage>
</organism>
<dbReference type="InterPro" id="IPR022755">
    <property type="entry name" value="Znf_C2H2_jaz"/>
</dbReference>
<evidence type="ECO:0000256" key="2">
    <source>
        <dbReference type="ARBA" id="ARBA00022490"/>
    </source>
</evidence>
<dbReference type="SUPFAM" id="SSF57667">
    <property type="entry name" value="beta-beta-alpha zinc fingers"/>
    <property type="match status" value="3"/>
</dbReference>
<feature type="region of interest" description="Disordered" evidence="9">
    <location>
        <begin position="306"/>
        <end position="411"/>
    </location>
</feature>
<dbReference type="SMART" id="SM00355">
    <property type="entry name" value="ZnF_C2H2"/>
    <property type="match status" value="4"/>
</dbReference>
<evidence type="ECO:0000256" key="4">
    <source>
        <dbReference type="ARBA" id="ARBA00022723"/>
    </source>
</evidence>
<sequence length="541" mass="61045">MSAQSTHPFTCNTCQVAFKSSDLQRTHMQSDWHRYNLKRRVASLPPLSSEIFAEKVLANKASAAATAAKASYEKGCEICVKTYYSDNAYTNHLASSKHKQNTAKAARRGLKVADDDSKSVMSSTYSLGEPMEKLSQADGIDEDAEEEFQEVVDHMKDASLEDGEPVSRRPTRPHVSAQGDRPDHPLSPIATRATVDHSAKRDPLKECLFCTHVFESLDASVEHMSKTHSMFIPERAYLTDLEGLVKYLNEKVTEDYECLCCGRLKWSEDGIKTHMRDTNHCKIAYETEDQQLEIGQYYDFRSTYSDDEDWDSDEEMEDAKAPGGGVKLGSKRAAKLVGEDGEELPNADGEDEGWESDDTDISSIPSEEIGRVYVDEQRDEVKERLKKNPHHAHGNTGRHRSADGFHSHAHPTPQAVYYDEYELHLPTGRVAGHRSMNKYYRQNLHNYPTPEEREQKLLTHGGSDDEADEPRPRGHDRGRQLATNRGANALGMTGVSDQKKSEILAVEKREAKRARRDQAKFDARVGLKGNSQKHWRDHLLQ</sequence>
<comment type="similarity">
    <text evidence="8">Belongs to the REI1 family.</text>
</comment>
<proteinExistence type="inferred from homology"/>
<comment type="caution">
    <text evidence="11">The sequence shown here is derived from an EMBL/GenBank/DDBJ whole genome shotgun (WGS) entry which is preliminary data.</text>
</comment>
<dbReference type="PANTHER" id="PTHR13182">
    <property type="entry name" value="ZINC FINGER PROTEIN 622"/>
    <property type="match status" value="1"/>
</dbReference>
<dbReference type="AlphaFoldDB" id="A0A8H3UNX1"/>
<feature type="region of interest" description="Disordered" evidence="9">
    <location>
        <begin position="98"/>
        <end position="132"/>
    </location>
</feature>
<dbReference type="Pfam" id="PF12756">
    <property type="entry name" value="zf-C2H2_2"/>
    <property type="match status" value="1"/>
</dbReference>
<dbReference type="PANTHER" id="PTHR13182:SF8">
    <property type="entry name" value="CYTOPLASMIC 60S SUBUNIT BIOGENESIS FACTOR ZNF622"/>
    <property type="match status" value="1"/>
</dbReference>
<feature type="domain" description="C2H2-type" evidence="10">
    <location>
        <begin position="207"/>
        <end position="228"/>
    </location>
</feature>
<comment type="subcellular location">
    <subcellularLocation>
        <location evidence="1">Cytoplasm</location>
    </subcellularLocation>
</comment>
<dbReference type="InterPro" id="IPR041661">
    <property type="entry name" value="ZN622/Rei1/Reh1_Znf-C2H2"/>
</dbReference>
<evidence type="ECO:0000313" key="11">
    <source>
        <dbReference type="EMBL" id="KAE9974041.1"/>
    </source>
</evidence>
<feature type="compositionally biased region" description="Basic and acidic residues" evidence="9">
    <location>
        <begin position="497"/>
        <end position="525"/>
    </location>
</feature>
<feature type="compositionally biased region" description="Basic residues" evidence="9">
    <location>
        <begin position="531"/>
        <end position="541"/>
    </location>
</feature>
<dbReference type="InterPro" id="IPR013087">
    <property type="entry name" value="Znf_C2H2_type"/>
</dbReference>
<evidence type="ECO:0000259" key="10">
    <source>
        <dbReference type="PROSITE" id="PS00028"/>
    </source>
</evidence>
<gene>
    <name evidence="11" type="ORF">EG327_008910</name>
</gene>
<dbReference type="SMART" id="SM00451">
    <property type="entry name" value="ZnF_U1"/>
    <property type="match status" value="2"/>
</dbReference>
<dbReference type="GO" id="GO:0042273">
    <property type="term" value="P:ribosomal large subunit biogenesis"/>
    <property type="evidence" value="ECO:0007669"/>
    <property type="project" value="TreeGrafter"/>
</dbReference>
<evidence type="ECO:0000256" key="3">
    <source>
        <dbReference type="ARBA" id="ARBA00022517"/>
    </source>
</evidence>
<evidence type="ECO:0000256" key="5">
    <source>
        <dbReference type="ARBA" id="ARBA00022737"/>
    </source>
</evidence>
<dbReference type="Pfam" id="PF12171">
    <property type="entry name" value="zf-C2H2_jaz"/>
    <property type="match status" value="1"/>
</dbReference>
<dbReference type="InterPro" id="IPR003604">
    <property type="entry name" value="Matrin/U1-like-C_Znf_C2H2"/>
</dbReference>
<feature type="compositionally biased region" description="Basic and acidic residues" evidence="9">
    <location>
        <begin position="469"/>
        <end position="479"/>
    </location>
</feature>
<evidence type="ECO:0000256" key="7">
    <source>
        <dbReference type="ARBA" id="ARBA00022833"/>
    </source>
</evidence>
<keyword evidence="12" id="KW-1185">Reference proteome</keyword>
<protein>
    <recommendedName>
        <fullName evidence="10">C2H2-type domain-containing protein</fullName>
    </recommendedName>
</protein>
<reference evidence="11 12" key="1">
    <citation type="submission" date="2019-07" db="EMBL/GenBank/DDBJ databases">
        <title>Venturia inaequalis Genome Resource.</title>
        <authorList>
            <person name="Lichtner F.J."/>
        </authorList>
    </citation>
    <scope>NUCLEOTIDE SEQUENCE [LARGE SCALE GENOMIC DNA]</scope>
    <source>
        <strain evidence="11 12">DMI_063113</strain>
    </source>
</reference>
<dbReference type="GO" id="GO:0003676">
    <property type="term" value="F:nucleic acid binding"/>
    <property type="evidence" value="ECO:0007669"/>
    <property type="project" value="InterPro"/>
</dbReference>
<accession>A0A8H3UNX1</accession>
<feature type="compositionally biased region" description="Acidic residues" evidence="9">
    <location>
        <begin position="306"/>
        <end position="317"/>
    </location>
</feature>
<dbReference type="InterPro" id="IPR040025">
    <property type="entry name" value="Znf622/Rei1/Reh1"/>
</dbReference>
<feature type="compositionally biased region" description="Basic residues" evidence="9">
    <location>
        <begin position="98"/>
        <end position="110"/>
    </location>
</feature>
<feature type="compositionally biased region" description="Acidic residues" evidence="9">
    <location>
        <begin position="339"/>
        <end position="360"/>
    </location>
</feature>
<evidence type="ECO:0000256" key="8">
    <source>
        <dbReference type="ARBA" id="ARBA00034126"/>
    </source>
</evidence>
<dbReference type="Proteomes" id="UP000490939">
    <property type="component" value="Unassembled WGS sequence"/>
</dbReference>
<dbReference type="GO" id="GO:0008270">
    <property type="term" value="F:zinc ion binding"/>
    <property type="evidence" value="ECO:0007669"/>
    <property type="project" value="UniProtKB-KW"/>
</dbReference>
<keyword evidence="6" id="KW-0863">Zinc-finger</keyword>
<feature type="region of interest" description="Disordered" evidence="9">
    <location>
        <begin position="158"/>
        <end position="189"/>
    </location>
</feature>
<keyword evidence="2" id="KW-0963">Cytoplasm</keyword>
<dbReference type="InterPro" id="IPR036236">
    <property type="entry name" value="Znf_C2H2_sf"/>
</dbReference>
<evidence type="ECO:0000256" key="1">
    <source>
        <dbReference type="ARBA" id="ARBA00004496"/>
    </source>
</evidence>
<feature type="compositionally biased region" description="Basic residues" evidence="9">
    <location>
        <begin position="384"/>
        <end position="399"/>
    </location>
</feature>
<name>A0A8H3UNX1_VENIN</name>
<keyword evidence="5" id="KW-0677">Repeat</keyword>
<feature type="region of interest" description="Disordered" evidence="9">
    <location>
        <begin position="460"/>
        <end position="541"/>
    </location>
</feature>
<dbReference type="PROSITE" id="PS00028">
    <property type="entry name" value="ZINC_FINGER_C2H2_1"/>
    <property type="match status" value="2"/>
</dbReference>
<dbReference type="GO" id="GO:0030687">
    <property type="term" value="C:preribosome, large subunit precursor"/>
    <property type="evidence" value="ECO:0007669"/>
    <property type="project" value="TreeGrafter"/>
</dbReference>
<keyword evidence="4" id="KW-0479">Metal-binding</keyword>
<feature type="domain" description="C2H2-type" evidence="10">
    <location>
        <begin position="11"/>
        <end position="33"/>
    </location>
</feature>
<keyword evidence="3" id="KW-0690">Ribosome biogenesis</keyword>
<dbReference type="EMBL" id="WNWR01000573">
    <property type="protein sequence ID" value="KAE9974041.1"/>
    <property type="molecule type" value="Genomic_DNA"/>
</dbReference>
<evidence type="ECO:0000256" key="6">
    <source>
        <dbReference type="ARBA" id="ARBA00022771"/>
    </source>
</evidence>
<feature type="compositionally biased region" description="Basic and acidic residues" evidence="9">
    <location>
        <begin position="368"/>
        <end position="383"/>
    </location>
</feature>
<evidence type="ECO:0000313" key="12">
    <source>
        <dbReference type="Proteomes" id="UP000490939"/>
    </source>
</evidence>
<evidence type="ECO:0000256" key="9">
    <source>
        <dbReference type="SAM" id="MobiDB-lite"/>
    </source>
</evidence>
<keyword evidence="7" id="KW-0862">Zinc</keyword>
<dbReference type="GO" id="GO:0005737">
    <property type="term" value="C:cytoplasm"/>
    <property type="evidence" value="ECO:0007669"/>
    <property type="project" value="UniProtKB-SubCell"/>
</dbReference>